<accession>A0A3P7J5Z8</accession>
<evidence type="ECO:0000313" key="3">
    <source>
        <dbReference type="Proteomes" id="UP000270094"/>
    </source>
</evidence>
<feature type="compositionally biased region" description="Polar residues" evidence="1">
    <location>
        <begin position="46"/>
        <end position="60"/>
    </location>
</feature>
<feature type="region of interest" description="Disordered" evidence="1">
    <location>
        <begin position="1"/>
        <end position="66"/>
    </location>
</feature>
<dbReference type="OrthoDB" id="10421168at2759"/>
<name>A0A3P7J5Z8_STRVU</name>
<keyword evidence="3" id="KW-1185">Reference proteome</keyword>
<dbReference type="EMBL" id="UYYB01102504">
    <property type="protein sequence ID" value="VDM78626.1"/>
    <property type="molecule type" value="Genomic_DNA"/>
</dbReference>
<organism evidence="2 3">
    <name type="scientific">Strongylus vulgaris</name>
    <name type="common">Blood worm</name>
    <dbReference type="NCBI Taxonomy" id="40348"/>
    <lineage>
        <taxon>Eukaryota</taxon>
        <taxon>Metazoa</taxon>
        <taxon>Ecdysozoa</taxon>
        <taxon>Nematoda</taxon>
        <taxon>Chromadorea</taxon>
        <taxon>Rhabditida</taxon>
        <taxon>Rhabditina</taxon>
        <taxon>Rhabditomorpha</taxon>
        <taxon>Strongyloidea</taxon>
        <taxon>Strongylidae</taxon>
        <taxon>Strongylus</taxon>
    </lineage>
</organism>
<dbReference type="Proteomes" id="UP000270094">
    <property type="component" value="Unassembled WGS sequence"/>
</dbReference>
<evidence type="ECO:0000313" key="2">
    <source>
        <dbReference type="EMBL" id="VDM78626.1"/>
    </source>
</evidence>
<reference evidence="2 3" key="1">
    <citation type="submission" date="2018-11" db="EMBL/GenBank/DDBJ databases">
        <authorList>
            <consortium name="Pathogen Informatics"/>
        </authorList>
    </citation>
    <scope>NUCLEOTIDE SEQUENCE [LARGE SCALE GENOMIC DNA]</scope>
</reference>
<gene>
    <name evidence="2" type="ORF">SVUK_LOCUS13624</name>
</gene>
<dbReference type="AlphaFoldDB" id="A0A3P7J5Z8"/>
<feature type="compositionally biased region" description="Polar residues" evidence="1">
    <location>
        <begin position="1"/>
        <end position="13"/>
    </location>
</feature>
<sequence length="66" mass="6379">MADQGSPNGSTGAPGSPNPYDVDSPGYEPTSSPRRSADGSPGNGSAVGTPSHVSAPSSPLSAHADE</sequence>
<protein>
    <submittedName>
        <fullName evidence="2">Uncharacterized protein</fullName>
    </submittedName>
</protein>
<evidence type="ECO:0000256" key="1">
    <source>
        <dbReference type="SAM" id="MobiDB-lite"/>
    </source>
</evidence>
<proteinExistence type="predicted"/>